<evidence type="ECO:0000313" key="2">
    <source>
        <dbReference type="EMBL" id="MED6144587.1"/>
    </source>
</evidence>
<feature type="compositionally biased region" description="Polar residues" evidence="1">
    <location>
        <begin position="126"/>
        <end position="135"/>
    </location>
</feature>
<proteinExistence type="predicted"/>
<feature type="compositionally biased region" description="Polar residues" evidence="1">
    <location>
        <begin position="39"/>
        <end position="57"/>
    </location>
</feature>
<feature type="region of interest" description="Disordered" evidence="1">
    <location>
        <begin position="241"/>
        <end position="275"/>
    </location>
</feature>
<feature type="region of interest" description="Disordered" evidence="1">
    <location>
        <begin position="126"/>
        <end position="150"/>
    </location>
</feature>
<gene>
    <name evidence="2" type="ORF">PIB30_017084</name>
</gene>
<accession>A0ABU6T7A3</accession>
<feature type="region of interest" description="Disordered" evidence="1">
    <location>
        <begin position="38"/>
        <end position="57"/>
    </location>
</feature>
<feature type="compositionally biased region" description="Acidic residues" evidence="1">
    <location>
        <begin position="241"/>
        <end position="255"/>
    </location>
</feature>
<name>A0ABU6T7A3_9FABA</name>
<reference evidence="2 3" key="1">
    <citation type="journal article" date="2023" name="Plants (Basel)">
        <title>Bridging the Gap: Combining Genomics and Transcriptomics Approaches to Understand Stylosanthes scabra, an Orphan Legume from the Brazilian Caatinga.</title>
        <authorList>
            <person name="Ferreira-Neto J.R.C."/>
            <person name="da Silva M.D."/>
            <person name="Binneck E."/>
            <person name="de Melo N.F."/>
            <person name="da Silva R.H."/>
            <person name="de Melo A.L.T.M."/>
            <person name="Pandolfi V."/>
            <person name="Bustamante F.O."/>
            <person name="Brasileiro-Vidal A.C."/>
            <person name="Benko-Iseppon A.M."/>
        </authorList>
    </citation>
    <scope>NUCLEOTIDE SEQUENCE [LARGE SCALE GENOMIC DNA]</scope>
    <source>
        <tissue evidence="2">Leaves</tissue>
    </source>
</reference>
<dbReference type="Proteomes" id="UP001341840">
    <property type="component" value="Unassembled WGS sequence"/>
</dbReference>
<organism evidence="2 3">
    <name type="scientific">Stylosanthes scabra</name>
    <dbReference type="NCBI Taxonomy" id="79078"/>
    <lineage>
        <taxon>Eukaryota</taxon>
        <taxon>Viridiplantae</taxon>
        <taxon>Streptophyta</taxon>
        <taxon>Embryophyta</taxon>
        <taxon>Tracheophyta</taxon>
        <taxon>Spermatophyta</taxon>
        <taxon>Magnoliopsida</taxon>
        <taxon>eudicotyledons</taxon>
        <taxon>Gunneridae</taxon>
        <taxon>Pentapetalae</taxon>
        <taxon>rosids</taxon>
        <taxon>fabids</taxon>
        <taxon>Fabales</taxon>
        <taxon>Fabaceae</taxon>
        <taxon>Papilionoideae</taxon>
        <taxon>50 kb inversion clade</taxon>
        <taxon>dalbergioids sensu lato</taxon>
        <taxon>Dalbergieae</taxon>
        <taxon>Pterocarpus clade</taxon>
        <taxon>Stylosanthes</taxon>
    </lineage>
</organism>
<comment type="caution">
    <text evidence="2">The sequence shown here is derived from an EMBL/GenBank/DDBJ whole genome shotgun (WGS) entry which is preliminary data.</text>
</comment>
<protein>
    <submittedName>
        <fullName evidence="2">Uncharacterized protein</fullName>
    </submittedName>
</protein>
<dbReference type="EMBL" id="JASCZI010090670">
    <property type="protein sequence ID" value="MED6144587.1"/>
    <property type="molecule type" value="Genomic_DNA"/>
</dbReference>
<evidence type="ECO:0000313" key="3">
    <source>
        <dbReference type="Proteomes" id="UP001341840"/>
    </source>
</evidence>
<keyword evidence="3" id="KW-1185">Reference proteome</keyword>
<evidence type="ECO:0000256" key="1">
    <source>
        <dbReference type="SAM" id="MobiDB-lite"/>
    </source>
</evidence>
<sequence>MRVPIKITLEERVNPIRGSIFRLRARGPGDSRIVPVTADYSSEPGNESRTPSNTCTNQSYGFGDAYYGYEDPSPPYPPSQKGIEELIQLLCQERKEIREIQEQIANQVDTLCSIAIQWMTQSAINNSSSTSQPLNSEDRPSKSLPNPRGCIPTLFRCKGRKDTLSQPRSNQWRSIPTLYIHHERKKDSRLSQPLSNQWRSIPTLFRCANQKEREDALLYEENVESLKQDGTHECLEEVEEENEYQEAEDIDQEVEDKDKGQKGVESVHFASSEATPPKLPSELHFKWVNPYDDMSCLGPLRYGLIETDGQRKALCGVLDKKKMDSMELSESKFKGCNGLLHKLDNNKAKIGWANRVWDPGKSSIDHHWEVTHCMGALRSLNPPGHTNFKHWWGFKDEFKHKPP</sequence>